<evidence type="ECO:0000313" key="1">
    <source>
        <dbReference type="EMBL" id="PSH70510.1"/>
    </source>
</evidence>
<name>A0A2P7BVN3_9HYPH</name>
<keyword evidence="2" id="KW-1185">Reference proteome</keyword>
<evidence type="ECO:0000313" key="2">
    <source>
        <dbReference type="Proteomes" id="UP000241444"/>
    </source>
</evidence>
<accession>A0A2P7BVN3</accession>
<dbReference type="OrthoDB" id="9804511at2"/>
<comment type="caution">
    <text evidence="1">The sequence shown here is derived from an EMBL/GenBank/DDBJ whole genome shotgun (WGS) entry which is preliminary data.</text>
</comment>
<proteinExistence type="predicted"/>
<dbReference type="Proteomes" id="UP000241444">
    <property type="component" value="Unassembled WGS sequence"/>
</dbReference>
<dbReference type="EMBL" id="PGGO01000001">
    <property type="protein sequence ID" value="PSH70510.1"/>
    <property type="molecule type" value="Genomic_DNA"/>
</dbReference>
<reference evidence="2" key="1">
    <citation type="submission" date="2017-11" db="EMBL/GenBank/DDBJ databases">
        <authorList>
            <person name="Kuznetsova I."/>
            <person name="Sazanova A."/>
            <person name="Chirak E."/>
            <person name="Safronova V."/>
            <person name="Willems A."/>
        </authorList>
    </citation>
    <scope>NUCLEOTIDE SEQUENCE [LARGE SCALE GENOMIC DNA]</scope>
    <source>
        <strain evidence="2">STM 196</strain>
    </source>
</reference>
<organism evidence="1 2">
    <name type="scientific">Phyllobacterium brassicacearum</name>
    <dbReference type="NCBI Taxonomy" id="314235"/>
    <lineage>
        <taxon>Bacteria</taxon>
        <taxon>Pseudomonadati</taxon>
        <taxon>Pseudomonadota</taxon>
        <taxon>Alphaproteobacteria</taxon>
        <taxon>Hyphomicrobiales</taxon>
        <taxon>Phyllobacteriaceae</taxon>
        <taxon>Phyllobacterium</taxon>
    </lineage>
</organism>
<protein>
    <submittedName>
        <fullName evidence="1">Uncharacterized protein</fullName>
    </submittedName>
</protein>
<dbReference type="RefSeq" id="WP_106708952.1">
    <property type="nucleotide sequence ID" value="NZ_PGGO01000001.1"/>
</dbReference>
<sequence>MRRFQRLVSFSLTYPIETARPFFSNHTLFIREEFIKKTLLAGLIGCTILEKAVMWQGDKRLMTIKAENPGKTYVQSLKVDGKAHDSTWQPIDPSAENVKLDFTLGDKPSCWGSKPTANIPPSFGPDGTDTALLTPAQLCDALSLEAKNIDVKTNRRWNRLRQLSNQT</sequence>
<dbReference type="AlphaFoldDB" id="A0A2P7BVN3"/>
<gene>
    <name evidence="1" type="ORF">CU102_00120</name>
</gene>
<dbReference type="Gene3D" id="3.30.2080.10">
    <property type="entry name" value="GH92 mannosidase domain"/>
    <property type="match status" value="1"/>
</dbReference>